<feature type="domain" description="TadE-like" evidence="3">
    <location>
        <begin position="68"/>
        <end position="110"/>
    </location>
</feature>
<dbReference type="eggNOG" id="ENOG5033A2X">
    <property type="taxonomic scope" value="Bacteria"/>
</dbReference>
<evidence type="ECO:0000313" key="5">
    <source>
        <dbReference type="Proteomes" id="UP000004668"/>
    </source>
</evidence>
<evidence type="ECO:0000256" key="1">
    <source>
        <dbReference type="SAM" id="MobiDB-lite"/>
    </source>
</evidence>
<dbReference type="InterPro" id="IPR012495">
    <property type="entry name" value="TadE-like_dom"/>
</dbReference>
<evidence type="ECO:0000259" key="3">
    <source>
        <dbReference type="Pfam" id="PF07811"/>
    </source>
</evidence>
<dbReference type="Pfam" id="PF07811">
    <property type="entry name" value="TadE"/>
    <property type="match status" value="1"/>
</dbReference>
<gene>
    <name evidence="4" type="ORF">HMPREF0059_01369</name>
</gene>
<proteinExistence type="predicted"/>
<sequence length="172" mass="17453">MMCAVIAADGRARPRVARVPGGGRRRRPGPASRRPSSRAEPHPSPGRRPRRGRWGGDQGGCTGGGEEGMVTAETALSLPAVVLVLLMVLAAVNAGVTQLRVADAARTAARQAAIGQEDYAGAAQRVAGGVSLGVEQGELTCVTAARPVPGPLGGLGLTARARACTYTEPSSP</sequence>
<protein>
    <recommendedName>
        <fullName evidence="3">TadE-like domain-containing protein</fullName>
    </recommendedName>
</protein>
<dbReference type="HOGENOM" id="CLU_1552023_0_0_11"/>
<keyword evidence="2" id="KW-0472">Membrane</keyword>
<reference evidence="4 5" key="2">
    <citation type="submission" date="2011-10" db="EMBL/GenBank/DDBJ databases">
        <title>The Genome Sequence of Actinomyces viscosus C505.</title>
        <authorList>
            <consortium name="The Broad Institute Genome Sequencing Platform"/>
            <consortium name="The Broad Institute Genome Sequencing Center for Infectious Disease"/>
            <person name="Earl A."/>
            <person name="Ward D."/>
            <person name="Feldgarden M."/>
            <person name="Gevers D."/>
            <person name="Sibley C.D."/>
            <person name="Field T.R."/>
            <person name="Grinwis M."/>
            <person name="Eshaghurshan C.S."/>
            <person name="Surette M.G."/>
            <person name="Young S.K."/>
            <person name="Zeng Q."/>
            <person name="Gargeya S."/>
            <person name="Fitzgerald M."/>
            <person name="Haas B."/>
            <person name="Abouelleil A."/>
            <person name="Alvarado L."/>
            <person name="Arachchi H.M."/>
            <person name="Berlin A."/>
            <person name="Brown A."/>
            <person name="Chapman S.B."/>
            <person name="Chen Z."/>
            <person name="Dunbar C."/>
            <person name="Freedman E."/>
            <person name="Gearin G."/>
            <person name="Goldberg J."/>
            <person name="Griggs A."/>
            <person name="Gujja S."/>
            <person name="Heiman D."/>
            <person name="Howarth C."/>
            <person name="Larson L."/>
            <person name="Lui A."/>
            <person name="MacDonald P.J.P."/>
            <person name="Montmayeur A."/>
            <person name="Murphy C."/>
            <person name="Neiman D."/>
            <person name="Pearson M."/>
            <person name="Priest M."/>
            <person name="Roberts A."/>
            <person name="Saif S."/>
            <person name="Shea T."/>
            <person name="Shenoy N."/>
            <person name="Sisk P."/>
            <person name="Stolte C."/>
            <person name="Sykes S."/>
            <person name="Wortman J."/>
            <person name="Nusbaum C."/>
            <person name="Birren B."/>
        </authorList>
    </citation>
    <scope>NUCLEOTIDE SEQUENCE [LARGE SCALE GENOMIC DNA]</scope>
    <source>
        <strain evidence="4 5">C505</strain>
    </source>
</reference>
<dbReference type="NCBIfam" id="NF041390">
    <property type="entry name" value="TadE_Rv3655c"/>
    <property type="match status" value="1"/>
</dbReference>
<dbReference type="Proteomes" id="UP000004668">
    <property type="component" value="Unassembled WGS sequence"/>
</dbReference>
<dbReference type="EMBL" id="ACRE02000076">
    <property type="protein sequence ID" value="EGE38510.1"/>
    <property type="molecule type" value="Genomic_DNA"/>
</dbReference>
<feature type="compositionally biased region" description="Gly residues" evidence="1">
    <location>
        <begin position="55"/>
        <end position="67"/>
    </location>
</feature>
<dbReference type="InterPro" id="IPR049790">
    <property type="entry name" value="Rv3655c/TadE"/>
</dbReference>
<keyword evidence="2" id="KW-0812">Transmembrane</keyword>
<organism evidence="4 5">
    <name type="scientific">Actinomyces viscosus C505</name>
    <dbReference type="NCBI Taxonomy" id="562973"/>
    <lineage>
        <taxon>Bacteria</taxon>
        <taxon>Bacillati</taxon>
        <taxon>Actinomycetota</taxon>
        <taxon>Actinomycetes</taxon>
        <taxon>Actinomycetales</taxon>
        <taxon>Actinomycetaceae</taxon>
        <taxon>Actinomyces</taxon>
    </lineage>
</organism>
<dbReference type="AlphaFoldDB" id="F2UX26"/>
<evidence type="ECO:0000256" key="2">
    <source>
        <dbReference type="SAM" id="Phobius"/>
    </source>
</evidence>
<keyword evidence="2" id="KW-1133">Transmembrane helix</keyword>
<evidence type="ECO:0000313" key="4">
    <source>
        <dbReference type="EMBL" id="EGE38510.1"/>
    </source>
</evidence>
<comment type="caution">
    <text evidence="4">The sequence shown here is derived from an EMBL/GenBank/DDBJ whole genome shotgun (WGS) entry which is preliminary data.</text>
</comment>
<reference evidence="5" key="1">
    <citation type="submission" date="2010-02" db="EMBL/GenBank/DDBJ databases">
        <title>The Genome Sequence of Prevotella oris strain C735.</title>
        <authorList>
            <consortium name="The Broad Institute Genome Sequencing Platform"/>
            <person name="Ward D."/>
            <person name="Feldgarden M."/>
            <person name="Earl A."/>
            <person name="Young S.K."/>
            <person name="Zeng Q."/>
            <person name="Koehrsen M."/>
            <person name="Alvarado L."/>
            <person name="Berlin A."/>
            <person name="Bochicchio J."/>
            <person name="Borenstein D."/>
            <person name="Chapman S.B."/>
            <person name="Chen Z."/>
            <person name="Engels R."/>
            <person name="Freedman E."/>
            <person name="Gellesch M."/>
            <person name="Goldberg J."/>
            <person name="Griggs A."/>
            <person name="Gujja S."/>
            <person name="Heilman E."/>
            <person name="Heiman D."/>
            <person name="Hepburn T."/>
            <person name="Howarth C."/>
            <person name="Jen D."/>
            <person name="Larson L."/>
            <person name="Mehta T."/>
            <person name="Park D."/>
            <person name="Pearson M."/>
            <person name="Roberts A."/>
            <person name="Saif S."/>
            <person name="Shea T."/>
            <person name="Shenoy N."/>
            <person name="Sisk P."/>
            <person name="Stolte C."/>
            <person name="Sykes S."/>
            <person name="Thomson T."/>
            <person name="Walk T."/>
            <person name="White J."/>
            <person name="Yandava C."/>
            <person name="Sibley C.D."/>
            <person name="Field T.R."/>
            <person name="Grinwis M."/>
            <person name="Eshaghurshan C.S."/>
            <person name="Surette M.G."/>
            <person name="Haas B."/>
            <person name="Nusbaum C."/>
            <person name="Birren B."/>
        </authorList>
    </citation>
    <scope>NUCLEOTIDE SEQUENCE [LARGE SCALE GENOMIC DNA]</scope>
    <source>
        <strain evidence="5">C505</strain>
    </source>
</reference>
<feature type="region of interest" description="Disordered" evidence="1">
    <location>
        <begin position="6"/>
        <end position="67"/>
    </location>
</feature>
<accession>F2UX26</accession>
<feature type="transmembrane region" description="Helical" evidence="2">
    <location>
        <begin position="76"/>
        <end position="96"/>
    </location>
</feature>
<name>F2UX26_ACTVI</name>